<accession>A0A8H7A9C1</accession>
<keyword evidence="3" id="KW-1185">Reference proteome</keyword>
<organism evidence="2 3">
    <name type="scientific">Endocarpon pusillum</name>
    <dbReference type="NCBI Taxonomy" id="364733"/>
    <lineage>
        <taxon>Eukaryota</taxon>
        <taxon>Fungi</taxon>
        <taxon>Dikarya</taxon>
        <taxon>Ascomycota</taxon>
        <taxon>Pezizomycotina</taxon>
        <taxon>Eurotiomycetes</taxon>
        <taxon>Chaetothyriomycetidae</taxon>
        <taxon>Verrucariales</taxon>
        <taxon>Verrucariaceae</taxon>
        <taxon>Endocarpon</taxon>
    </lineage>
</organism>
<evidence type="ECO:0000259" key="1">
    <source>
        <dbReference type="Pfam" id="PF06985"/>
    </source>
</evidence>
<proteinExistence type="predicted"/>
<evidence type="ECO:0000313" key="3">
    <source>
        <dbReference type="Proteomes" id="UP000606974"/>
    </source>
</evidence>
<evidence type="ECO:0000313" key="2">
    <source>
        <dbReference type="EMBL" id="KAF7504563.1"/>
    </source>
</evidence>
<gene>
    <name evidence="2" type="ORF">GJ744_002119</name>
</gene>
<dbReference type="InterPro" id="IPR010730">
    <property type="entry name" value="HET"/>
</dbReference>
<dbReference type="PANTHER" id="PTHR33112:SF16">
    <property type="entry name" value="HETEROKARYON INCOMPATIBILITY DOMAIN-CONTAINING PROTEIN"/>
    <property type="match status" value="1"/>
</dbReference>
<sequence length="642" mass="72979">MHPKLSREVTLANLRRTAEGGCLRCSLLLGGIEEFKHVWNLVELSEDAISIGILPRFNDVLCLSVVTKILDVLHLEYFSCKDDCNLFPEFFPAGEVPESSVSDATFANIKLWIRDCRSRHDLCSSTPNSTIMPTRLVGVGLDNNSLSLRCGSDLMGLAYTALSHSWGNKQERVKPVPKTSRANIQARQQKIPWDDLTKTFQDVVTITRRLGYKAVWIDALCIIQDDELDWAVEASRMAINYENATLVIAASASRTGDDGCLLDREGSRKVVRINSEGRLVSVYVKRPIPHHSSFFPQQIPAPKYLPLFQRAWVFQERLLATRVIHYTQHELVWECKTSSQCECQGMNSATLRYILPKHRVGEVKRNQAEVLKERRNVCERYRQWYEIIQAYSACLLAFDSDRLPALSGIASQIQLPEMGQYMAGIWENAMPRALLWDCSLGKLPRRPSKYRAPSWSWVSVEAHIGPWVPQDSEGVEDVCQILNMRTELVSQDPYGQVHDGFIRLKAPSFAATLQCAKKEQGFLTSHELQYSLVFHHNDHIENLNPDVPLTYGPSQLPGDSLVLIALIVCIDHSEKPSLRRPDWRTDPDVQKGYIGLVMQLKSRLKQENGKTENVYERVGRVGIKAQRIEFEIEKKLQEIVII</sequence>
<protein>
    <recommendedName>
        <fullName evidence="1">Heterokaryon incompatibility domain-containing protein</fullName>
    </recommendedName>
</protein>
<dbReference type="EMBL" id="JAACFV010000134">
    <property type="protein sequence ID" value="KAF7504563.1"/>
    <property type="molecule type" value="Genomic_DNA"/>
</dbReference>
<dbReference type="AlphaFoldDB" id="A0A8H7A9C1"/>
<dbReference type="PANTHER" id="PTHR33112">
    <property type="entry name" value="DOMAIN PROTEIN, PUTATIVE-RELATED"/>
    <property type="match status" value="1"/>
</dbReference>
<reference evidence="2" key="1">
    <citation type="submission" date="2020-02" db="EMBL/GenBank/DDBJ databases">
        <authorList>
            <person name="Palmer J.M."/>
        </authorList>
    </citation>
    <scope>NUCLEOTIDE SEQUENCE</scope>
    <source>
        <strain evidence="2">EPUS1.4</strain>
        <tissue evidence="2">Thallus</tissue>
    </source>
</reference>
<dbReference type="Pfam" id="PF06985">
    <property type="entry name" value="HET"/>
    <property type="match status" value="1"/>
</dbReference>
<dbReference type="OrthoDB" id="5125733at2759"/>
<feature type="domain" description="Heterokaryon incompatibility" evidence="1">
    <location>
        <begin position="159"/>
        <end position="316"/>
    </location>
</feature>
<dbReference type="Proteomes" id="UP000606974">
    <property type="component" value="Unassembled WGS sequence"/>
</dbReference>
<name>A0A8H7A9C1_9EURO</name>
<comment type="caution">
    <text evidence="2">The sequence shown here is derived from an EMBL/GenBank/DDBJ whole genome shotgun (WGS) entry which is preliminary data.</text>
</comment>